<dbReference type="AlphaFoldDB" id="A0A915HFM2"/>
<reference evidence="2" key="1">
    <citation type="submission" date="2022-11" db="UniProtKB">
        <authorList>
            <consortium name="WormBaseParasite"/>
        </authorList>
    </citation>
    <scope>IDENTIFICATION</scope>
</reference>
<evidence type="ECO:0000313" key="1">
    <source>
        <dbReference type="Proteomes" id="UP000887565"/>
    </source>
</evidence>
<keyword evidence="1" id="KW-1185">Reference proteome</keyword>
<dbReference type="WBParaSite" id="nRc.2.0.1.t00198-RA">
    <property type="protein sequence ID" value="nRc.2.0.1.t00198-RA"/>
    <property type="gene ID" value="nRc.2.0.1.g00198"/>
</dbReference>
<sequence>MDKILCHTWFRMSLKGFLGGAGVVPPANAALDGLLILDGWMDKVNLDNPYIRVLFKVPRSTGLSSTCFSNGVSSSHNHNANDFRCN</sequence>
<evidence type="ECO:0000313" key="2">
    <source>
        <dbReference type="WBParaSite" id="nRc.2.0.1.t00198-RA"/>
    </source>
</evidence>
<dbReference type="Proteomes" id="UP000887565">
    <property type="component" value="Unplaced"/>
</dbReference>
<accession>A0A915HFM2</accession>
<proteinExistence type="predicted"/>
<protein>
    <submittedName>
        <fullName evidence="2">Uncharacterized protein</fullName>
    </submittedName>
</protein>
<name>A0A915HFM2_ROMCU</name>
<organism evidence="1 2">
    <name type="scientific">Romanomermis culicivorax</name>
    <name type="common">Nematode worm</name>
    <dbReference type="NCBI Taxonomy" id="13658"/>
    <lineage>
        <taxon>Eukaryota</taxon>
        <taxon>Metazoa</taxon>
        <taxon>Ecdysozoa</taxon>
        <taxon>Nematoda</taxon>
        <taxon>Enoplea</taxon>
        <taxon>Dorylaimia</taxon>
        <taxon>Mermithida</taxon>
        <taxon>Mermithoidea</taxon>
        <taxon>Mermithidae</taxon>
        <taxon>Romanomermis</taxon>
    </lineage>
</organism>